<dbReference type="RefSeq" id="WP_200778637.1">
    <property type="nucleotide sequence ID" value="NZ_FQWE01000002.1"/>
</dbReference>
<sequence length="56" mass="6525">MAKGPEKNTKNKALHTKFLNRKKNKLQEEKKEKFLRLKVLVTKINQQKNSDESDAG</sequence>
<reference evidence="2" key="1">
    <citation type="submission" date="2016-11" db="EMBL/GenBank/DDBJ databases">
        <authorList>
            <person name="Varghese N."/>
            <person name="Submissions S."/>
        </authorList>
    </citation>
    <scope>NUCLEOTIDE SEQUENCE [LARGE SCALE GENOMIC DNA]</scope>
    <source>
        <strain evidence="2">DSM 19741</strain>
    </source>
</reference>
<dbReference type="EMBL" id="FQWE01000002">
    <property type="protein sequence ID" value="SHF91244.1"/>
    <property type="molecule type" value="Genomic_DNA"/>
</dbReference>
<keyword evidence="2" id="KW-1185">Reference proteome</keyword>
<name>A0A1M5FID7_9FLAO</name>
<evidence type="ECO:0000313" key="1">
    <source>
        <dbReference type="EMBL" id="SHF91244.1"/>
    </source>
</evidence>
<dbReference type="STRING" id="271157.SAMN05444396_102407"/>
<accession>A0A1M5FID7</accession>
<evidence type="ECO:0000313" key="2">
    <source>
        <dbReference type="Proteomes" id="UP000184036"/>
    </source>
</evidence>
<organism evidence="1 2">
    <name type="scientific">Flavobacterium segetis</name>
    <dbReference type="NCBI Taxonomy" id="271157"/>
    <lineage>
        <taxon>Bacteria</taxon>
        <taxon>Pseudomonadati</taxon>
        <taxon>Bacteroidota</taxon>
        <taxon>Flavobacteriia</taxon>
        <taxon>Flavobacteriales</taxon>
        <taxon>Flavobacteriaceae</taxon>
        <taxon>Flavobacterium</taxon>
    </lineage>
</organism>
<gene>
    <name evidence="1" type="ORF">SAMN05444396_102407</name>
</gene>
<dbReference type="AlphaFoldDB" id="A0A1M5FID7"/>
<protein>
    <submittedName>
        <fullName evidence="1">Uncharacterized protein</fullName>
    </submittedName>
</protein>
<proteinExistence type="predicted"/>
<dbReference type="Proteomes" id="UP000184036">
    <property type="component" value="Unassembled WGS sequence"/>
</dbReference>